<dbReference type="EMBL" id="CP000828">
    <property type="protein sequence ID" value="ABW30875.1"/>
    <property type="molecule type" value="Genomic_DNA"/>
</dbReference>
<dbReference type="Proteomes" id="UP000000268">
    <property type="component" value="Chromosome"/>
</dbReference>
<accession>B0C1P1</accession>
<evidence type="ECO:0000313" key="1">
    <source>
        <dbReference type="EMBL" id="ABW30875.1"/>
    </source>
</evidence>
<evidence type="ECO:0000313" key="2">
    <source>
        <dbReference type="Proteomes" id="UP000000268"/>
    </source>
</evidence>
<name>B0C1P1_ACAM1</name>
<dbReference type="AlphaFoldDB" id="B0C1P1"/>
<keyword evidence="2" id="KW-1185">Reference proteome</keyword>
<proteinExistence type="predicted"/>
<dbReference type="HOGENOM" id="CLU_3303001_0_0_3"/>
<reference evidence="1 2" key="1">
    <citation type="journal article" date="2008" name="Proc. Natl. Acad. Sci. U.S.A.">
        <title>Niche adaptation and genome expansion in the chlorophyll d-producing cyanobacterium Acaryochloris marina.</title>
        <authorList>
            <person name="Swingley W.D."/>
            <person name="Chen M."/>
            <person name="Cheung P.C."/>
            <person name="Conrad A.L."/>
            <person name="Dejesa L.C."/>
            <person name="Hao J."/>
            <person name="Honchak B.M."/>
            <person name="Karbach L.E."/>
            <person name="Kurdoglu A."/>
            <person name="Lahiri S."/>
            <person name="Mastrian S.D."/>
            <person name="Miyashita H."/>
            <person name="Page L."/>
            <person name="Ramakrishna P."/>
            <person name="Satoh S."/>
            <person name="Sattley W.M."/>
            <person name="Shimada Y."/>
            <person name="Taylor H.L."/>
            <person name="Tomo T."/>
            <person name="Tsuchiya T."/>
            <person name="Wang Z.T."/>
            <person name="Raymond J."/>
            <person name="Mimuro M."/>
            <person name="Blankenship R.E."/>
            <person name="Touchman J.W."/>
        </authorList>
    </citation>
    <scope>NUCLEOTIDE SEQUENCE [LARGE SCALE GENOMIC DNA]</scope>
    <source>
        <strain evidence="2">MBIC 11017</strain>
    </source>
</reference>
<protein>
    <submittedName>
        <fullName evidence="1">Uncharacterized protein</fullName>
    </submittedName>
</protein>
<gene>
    <name evidence="1" type="ordered locus">AM1_5936</name>
</gene>
<organism evidence="1 2">
    <name type="scientific">Acaryochloris marina (strain MBIC 11017)</name>
    <dbReference type="NCBI Taxonomy" id="329726"/>
    <lineage>
        <taxon>Bacteria</taxon>
        <taxon>Bacillati</taxon>
        <taxon>Cyanobacteriota</taxon>
        <taxon>Cyanophyceae</taxon>
        <taxon>Acaryochloridales</taxon>
        <taxon>Acaryochloridaceae</taxon>
        <taxon>Acaryochloris</taxon>
    </lineage>
</organism>
<dbReference type="STRING" id="329726.AM1_5936"/>
<sequence length="39" mass="4391">MSGKPFRILPLLGESKSTEFGPELDCGFDWAVFDNFLLI</sequence>
<dbReference type="KEGG" id="amr:AM1_5936"/>